<accession>A0A5C4UZK4</accession>
<dbReference type="RefSeq" id="WP_139638032.1">
    <property type="nucleotide sequence ID" value="NZ_CP045572.1"/>
</dbReference>
<dbReference type="EMBL" id="VDLX02000034">
    <property type="protein sequence ID" value="KAB8183924.1"/>
    <property type="molecule type" value="Genomic_DNA"/>
</dbReference>
<evidence type="ECO:0000313" key="1">
    <source>
        <dbReference type="EMBL" id="KAB8183924.1"/>
    </source>
</evidence>
<organism evidence="1 2">
    <name type="scientific">Nonomuraea phyllanthi</name>
    <dbReference type="NCBI Taxonomy" id="2219224"/>
    <lineage>
        <taxon>Bacteria</taxon>
        <taxon>Bacillati</taxon>
        <taxon>Actinomycetota</taxon>
        <taxon>Actinomycetes</taxon>
        <taxon>Streptosporangiales</taxon>
        <taxon>Streptosporangiaceae</taxon>
        <taxon>Nonomuraea</taxon>
    </lineage>
</organism>
<sequence length="86" mass="8982">MVVAKLLAIAVMTARAEQTSAESTHESVLTDGLPVGGSWNSGNYRVKKSLKNSGNFIDANGPRNIANTRIGGNNANGPIRFKVVGA</sequence>
<proteinExistence type="predicted"/>
<reference evidence="1 2" key="1">
    <citation type="submission" date="2019-10" db="EMBL/GenBank/DDBJ databases">
        <title>Nonomuraea sp. nov., isolated from Phyllanthus amarus.</title>
        <authorList>
            <person name="Klykleung N."/>
            <person name="Tanasupawat S."/>
        </authorList>
    </citation>
    <scope>NUCLEOTIDE SEQUENCE [LARGE SCALE GENOMIC DNA]</scope>
    <source>
        <strain evidence="1 2">PA1-10</strain>
    </source>
</reference>
<keyword evidence="2" id="KW-1185">Reference proteome</keyword>
<dbReference type="AlphaFoldDB" id="A0A5C4UZK4"/>
<dbReference type="OrthoDB" id="3540168at2"/>
<accession>A0A5P9YMX1</accession>
<gene>
    <name evidence="1" type="ORF">FH608_048720</name>
</gene>
<comment type="caution">
    <text evidence="1">The sequence shown here is derived from an EMBL/GenBank/DDBJ whole genome shotgun (WGS) entry which is preliminary data.</text>
</comment>
<dbReference type="Proteomes" id="UP000312512">
    <property type="component" value="Unassembled WGS sequence"/>
</dbReference>
<protein>
    <submittedName>
        <fullName evidence="1">Uncharacterized protein</fullName>
    </submittedName>
</protein>
<name>A0A5C4UZK4_9ACTN</name>
<evidence type="ECO:0000313" key="2">
    <source>
        <dbReference type="Proteomes" id="UP000312512"/>
    </source>
</evidence>